<dbReference type="GO" id="GO:0005829">
    <property type="term" value="C:cytosol"/>
    <property type="evidence" value="ECO:0007669"/>
    <property type="project" value="TreeGrafter"/>
</dbReference>
<dbReference type="GO" id="GO:0007264">
    <property type="term" value="P:small GTPase-mediated signal transduction"/>
    <property type="evidence" value="ECO:0007669"/>
    <property type="project" value="InterPro"/>
</dbReference>
<evidence type="ECO:0000313" key="3">
    <source>
        <dbReference type="Proteomes" id="UP000004810"/>
    </source>
</evidence>
<dbReference type="Gene3D" id="3.50.50.60">
    <property type="entry name" value="FAD/NAD(P)-binding domain"/>
    <property type="match status" value="1"/>
</dbReference>
<dbReference type="GO" id="GO:0005968">
    <property type="term" value="C:Rab-protein geranylgeranyltransferase complex"/>
    <property type="evidence" value="ECO:0007669"/>
    <property type="project" value="TreeGrafter"/>
</dbReference>
<dbReference type="Proteomes" id="UP000004810">
    <property type="component" value="Unassembled WGS sequence"/>
</dbReference>
<comment type="similarity">
    <text evidence="1">Belongs to the Rab GDI family.</text>
</comment>
<dbReference type="PANTHER" id="PTHR11787">
    <property type="entry name" value="RAB GDP-DISSOCIATION INHIBITOR"/>
    <property type="match status" value="1"/>
</dbReference>
<dbReference type="InterPro" id="IPR018203">
    <property type="entry name" value="GDP_dissociation_inhibitor"/>
</dbReference>
<dbReference type="EMBL" id="ADBV01014545">
    <property type="protein sequence ID" value="EJW73192.1"/>
    <property type="molecule type" value="Genomic_DNA"/>
</dbReference>
<dbReference type="AlphaFoldDB" id="J9E891"/>
<name>J9E891_WUCBA</name>
<organism evidence="2 3">
    <name type="scientific">Wuchereria bancrofti</name>
    <dbReference type="NCBI Taxonomy" id="6293"/>
    <lineage>
        <taxon>Eukaryota</taxon>
        <taxon>Metazoa</taxon>
        <taxon>Ecdysozoa</taxon>
        <taxon>Nematoda</taxon>
        <taxon>Chromadorea</taxon>
        <taxon>Rhabditida</taxon>
        <taxon>Spirurina</taxon>
        <taxon>Spiruromorpha</taxon>
        <taxon>Filarioidea</taxon>
        <taxon>Onchocercidae</taxon>
        <taxon>Wuchereria</taxon>
    </lineage>
</organism>
<comment type="caution">
    <text evidence="2">The sequence shown here is derived from an EMBL/GenBank/DDBJ whole genome shotgun (WGS) entry which is preliminary data.</text>
</comment>
<dbReference type="InterPro" id="IPR036188">
    <property type="entry name" value="FAD/NAD-bd_sf"/>
</dbReference>
<dbReference type="Pfam" id="PF00996">
    <property type="entry name" value="GDI"/>
    <property type="match status" value="1"/>
</dbReference>
<accession>J9E891</accession>
<proteinExistence type="inferred from homology"/>
<dbReference type="GO" id="GO:0005634">
    <property type="term" value="C:nucleus"/>
    <property type="evidence" value="ECO:0007669"/>
    <property type="project" value="TreeGrafter"/>
</dbReference>
<gene>
    <name evidence="2" type="ORF">WUBG_15903</name>
</gene>
<dbReference type="GO" id="GO:0005092">
    <property type="term" value="F:GDP-dissociation inhibitor activity"/>
    <property type="evidence" value="ECO:0007669"/>
    <property type="project" value="InterPro"/>
</dbReference>
<dbReference type="GO" id="GO:0016192">
    <property type="term" value="P:vesicle-mediated transport"/>
    <property type="evidence" value="ECO:0007669"/>
    <property type="project" value="TreeGrafter"/>
</dbReference>
<sequence length="145" mass="16203">MESVGRFGDSPFLWTLYGSGELPQCFARLCAVFGGIYCLNRSVDGFIVASGRIVAVITQGQRIKCNHVIANEAYLPQQYISTSLQTQLNRVILITDRSILPDLEKEHISVLNLSNLESNIFAYLLEAGYEGCVAPKGKCWYYSHF</sequence>
<evidence type="ECO:0000313" key="2">
    <source>
        <dbReference type="EMBL" id="EJW73192.1"/>
    </source>
</evidence>
<dbReference type="SUPFAM" id="SSF51905">
    <property type="entry name" value="FAD/NAD(P)-binding domain"/>
    <property type="match status" value="1"/>
</dbReference>
<protein>
    <submittedName>
        <fullName evidence="2">Uncharacterized protein</fullName>
    </submittedName>
</protein>
<dbReference type="PANTHER" id="PTHR11787:SF4">
    <property type="entry name" value="CHM, RAB ESCORT PROTEIN 1"/>
    <property type="match status" value="1"/>
</dbReference>
<evidence type="ECO:0000256" key="1">
    <source>
        <dbReference type="ARBA" id="ARBA00005593"/>
    </source>
</evidence>
<reference evidence="3" key="1">
    <citation type="submission" date="2012-08" db="EMBL/GenBank/DDBJ databases">
        <title>The Genome Sequence of Wuchereria bancrofti.</title>
        <authorList>
            <person name="Nutman T.B."/>
            <person name="Fink D.L."/>
            <person name="Russ C."/>
            <person name="Young S."/>
            <person name="Zeng Q."/>
            <person name="Koehrsen M."/>
            <person name="Alvarado L."/>
            <person name="Berlin A."/>
            <person name="Chapman S.B."/>
            <person name="Chen Z."/>
            <person name="Freedman E."/>
            <person name="Gellesch M."/>
            <person name="Goldberg J."/>
            <person name="Griggs A."/>
            <person name="Gujja S."/>
            <person name="Heilman E.R."/>
            <person name="Heiman D."/>
            <person name="Hepburn T."/>
            <person name="Howarth C."/>
            <person name="Jen D."/>
            <person name="Larson L."/>
            <person name="Lewis B."/>
            <person name="Mehta T."/>
            <person name="Park D."/>
            <person name="Pearson M."/>
            <person name="Roberts A."/>
            <person name="Saif S."/>
            <person name="Shea T."/>
            <person name="Shenoy N."/>
            <person name="Sisk P."/>
            <person name="Stolte C."/>
            <person name="Sykes S."/>
            <person name="Walk T."/>
            <person name="White J."/>
            <person name="Yandava C."/>
            <person name="Haas B."/>
            <person name="Henn M.R."/>
            <person name="Nusbaum C."/>
            <person name="Birren B."/>
        </authorList>
    </citation>
    <scope>NUCLEOTIDE SEQUENCE [LARGE SCALE GENOMIC DNA]</scope>
    <source>
        <strain evidence="3">NA</strain>
    </source>
</reference>